<dbReference type="Pfam" id="PF01756">
    <property type="entry name" value="ACOX"/>
    <property type="match status" value="1"/>
</dbReference>
<feature type="domain" description="Acyl-coenzyme A oxidase N-terminal" evidence="16">
    <location>
        <begin position="1"/>
        <end position="27"/>
    </location>
</feature>
<dbReference type="PANTHER" id="PTHR10909:SF250">
    <property type="entry name" value="PEROXISOMAL ACYL-COENZYME A OXIDASE 1"/>
    <property type="match status" value="1"/>
</dbReference>
<sequence length="552" mass="61519">MMVGCIRQQGTDEQYEKFGKRAENFEITGAYAQTELGHGTFLRGLETRADFDRKTDEFVLNTPTITSYKWWPGGLGHAANYCVVVANLYIDNDPKGVAMFMVQLRDEKTHMPLPGIDVGDIGKKMGFAGVNNGYLGLKNVRIPRTNMLMRHAQVLPDGTYVKSPASVLAYFTMVFVRCLIVRNNSTMLSMASTIATRYSAVRRQSPINPKEPEPQIIDHVTQQMKLFPEIATSIAYRLSSTKLWQLYDQTAEDIKCGEFGRLPEMHALACSLKALCSRDSANGVERLRLACGGHGYLASAQLANLYSAATAACTYEGENTVLLLQVGRFLMKSCRMLMAGKPLVPTISYLQDAIKVNGLEKWTGSWQNILQALQIATAHKIRITFENLTARLKAGQTEAEAANNTGIEYTQAAELHGTCFVAATFLEEVTGPNAKNRSPALNKVLENLLELFLVNTAMKYMHEILRVANISDMELRALQTRLEDVLKALRPDAVAICDGFDFHDRNLKSTLGSYDGNVYERIFEEAKKSPLNKKPVPDVIYTHLQPFMKAKM</sequence>
<keyword evidence="8" id="KW-0276">Fatty acid metabolism</keyword>
<keyword evidence="11" id="KW-0576">Peroxisome</keyword>
<dbReference type="InterPro" id="IPR029320">
    <property type="entry name" value="Acyl-CoA_ox_N"/>
</dbReference>
<dbReference type="SUPFAM" id="SSF47203">
    <property type="entry name" value="Acyl-CoA dehydrogenase C-terminal domain-like"/>
    <property type="match status" value="2"/>
</dbReference>
<accession>T1PJA7</accession>
<dbReference type="FunFam" id="2.40.110.10:FF:000003">
    <property type="entry name" value="Acyl-coenzyme A oxidase"/>
    <property type="match status" value="1"/>
</dbReference>
<feature type="binding site" evidence="13">
    <location>
        <position position="34"/>
    </location>
    <ligand>
        <name>FAD</name>
        <dbReference type="ChEBI" id="CHEBI:57692"/>
    </ligand>
</feature>
<evidence type="ECO:0000256" key="5">
    <source>
        <dbReference type="ARBA" id="ARBA00012870"/>
    </source>
</evidence>
<dbReference type="Pfam" id="PF22924">
    <property type="entry name" value="ACOX_C_alpha1"/>
    <property type="match status" value="1"/>
</dbReference>
<dbReference type="EC" id="1.3.3.6" evidence="5"/>
<dbReference type="FunFam" id="1.20.140.10:FF:000005">
    <property type="entry name" value="Acyl-coenzyme A oxidase"/>
    <property type="match status" value="1"/>
</dbReference>
<keyword evidence="9" id="KW-0560">Oxidoreductase</keyword>
<evidence type="ECO:0000256" key="9">
    <source>
        <dbReference type="ARBA" id="ARBA00023002"/>
    </source>
</evidence>
<dbReference type="InterPro" id="IPR046373">
    <property type="entry name" value="Acyl-CoA_Oxase/DH_mid-dom_sf"/>
</dbReference>
<dbReference type="InterPro" id="IPR036250">
    <property type="entry name" value="AcylCo_DH-like_C"/>
</dbReference>
<organism evidence="18">
    <name type="scientific">Musca domestica</name>
    <name type="common">House fly</name>
    <dbReference type="NCBI Taxonomy" id="7370"/>
    <lineage>
        <taxon>Eukaryota</taxon>
        <taxon>Metazoa</taxon>
        <taxon>Ecdysozoa</taxon>
        <taxon>Arthropoda</taxon>
        <taxon>Hexapoda</taxon>
        <taxon>Insecta</taxon>
        <taxon>Pterygota</taxon>
        <taxon>Neoptera</taxon>
        <taxon>Endopterygota</taxon>
        <taxon>Diptera</taxon>
        <taxon>Brachycera</taxon>
        <taxon>Muscomorpha</taxon>
        <taxon>Muscoidea</taxon>
        <taxon>Muscidae</taxon>
        <taxon>Musca</taxon>
    </lineage>
</organism>
<evidence type="ECO:0000256" key="6">
    <source>
        <dbReference type="ARBA" id="ARBA00022630"/>
    </source>
</evidence>
<comment type="pathway">
    <text evidence="3">Lipid metabolism; peroxisomal fatty acid beta-oxidation.</text>
</comment>
<evidence type="ECO:0000259" key="15">
    <source>
        <dbReference type="Pfam" id="PF02770"/>
    </source>
</evidence>
<evidence type="ECO:0000256" key="12">
    <source>
        <dbReference type="PIRSR" id="PIRSR000168-1"/>
    </source>
</evidence>
<dbReference type="GO" id="GO:0071949">
    <property type="term" value="F:FAD binding"/>
    <property type="evidence" value="ECO:0007669"/>
    <property type="project" value="InterPro"/>
</dbReference>
<dbReference type="InterPro" id="IPR002655">
    <property type="entry name" value="Acyl-CoA_oxidase_C"/>
</dbReference>
<evidence type="ECO:0000256" key="2">
    <source>
        <dbReference type="ARBA" id="ARBA00004275"/>
    </source>
</evidence>
<comment type="cofactor">
    <cofactor evidence="1">
        <name>FAD</name>
        <dbReference type="ChEBI" id="CHEBI:57692"/>
    </cofactor>
</comment>
<dbReference type="GO" id="GO:0005504">
    <property type="term" value="F:fatty acid binding"/>
    <property type="evidence" value="ECO:0007669"/>
    <property type="project" value="TreeGrafter"/>
</dbReference>
<evidence type="ECO:0000256" key="7">
    <source>
        <dbReference type="ARBA" id="ARBA00022827"/>
    </source>
</evidence>
<dbReference type="VEuPathDB" id="VectorBase:MDOA002078"/>
<feature type="domain" description="Acyl-CoA oxidase C-alpha1" evidence="17">
    <location>
        <begin position="170"/>
        <end position="331"/>
    </location>
</feature>
<keyword evidence="7 13" id="KW-0274">FAD</keyword>
<dbReference type="InterPro" id="IPR012258">
    <property type="entry name" value="Acyl-CoA_oxidase"/>
</dbReference>
<dbReference type="InterPro" id="IPR006091">
    <property type="entry name" value="Acyl-CoA_Oxase/DH_mid-dom"/>
</dbReference>
<dbReference type="VEuPathDB" id="VectorBase:MDOMA2_020843"/>
<evidence type="ECO:0000259" key="16">
    <source>
        <dbReference type="Pfam" id="PF14749"/>
    </source>
</evidence>
<keyword evidence="10" id="KW-0443">Lipid metabolism</keyword>
<dbReference type="InterPro" id="IPR009100">
    <property type="entry name" value="AcylCoA_DH/oxidase_NM_dom_sf"/>
</dbReference>
<evidence type="ECO:0000259" key="14">
    <source>
        <dbReference type="Pfam" id="PF01756"/>
    </source>
</evidence>
<dbReference type="Pfam" id="PF02770">
    <property type="entry name" value="Acyl-CoA_dh_M"/>
    <property type="match status" value="1"/>
</dbReference>
<dbReference type="GO" id="GO:0055088">
    <property type="term" value="P:lipid homeostasis"/>
    <property type="evidence" value="ECO:0007669"/>
    <property type="project" value="TreeGrafter"/>
</dbReference>
<dbReference type="GO" id="GO:0033540">
    <property type="term" value="P:fatty acid beta-oxidation using acyl-CoA oxidase"/>
    <property type="evidence" value="ECO:0007669"/>
    <property type="project" value="TreeGrafter"/>
</dbReference>
<protein>
    <recommendedName>
        <fullName evidence="5">acyl-CoA oxidase</fullName>
        <ecNumber evidence="5">1.3.3.6</ecNumber>
    </recommendedName>
</protein>
<comment type="subcellular location">
    <subcellularLocation>
        <location evidence="2">Peroxisome</location>
    </subcellularLocation>
</comment>
<dbReference type="Pfam" id="PF14749">
    <property type="entry name" value="Acyl-CoA_ox_N"/>
    <property type="match status" value="1"/>
</dbReference>
<dbReference type="GO" id="GO:0005777">
    <property type="term" value="C:peroxisome"/>
    <property type="evidence" value="ECO:0007669"/>
    <property type="project" value="UniProtKB-SubCell"/>
</dbReference>
<comment type="similarity">
    <text evidence="4">Belongs to the acyl-CoA oxidase family.</text>
</comment>
<feature type="binding site" evidence="13">
    <location>
        <position position="73"/>
    </location>
    <ligand>
        <name>FAD</name>
        <dbReference type="ChEBI" id="CHEBI:57692"/>
    </ligand>
</feature>
<dbReference type="SUPFAM" id="SSF56645">
    <property type="entry name" value="Acyl-CoA dehydrogenase NM domain-like"/>
    <property type="match status" value="1"/>
</dbReference>
<feature type="domain" description="Acyl-CoA oxidase/dehydrogenase middle" evidence="15">
    <location>
        <begin position="30"/>
        <end position="140"/>
    </location>
</feature>
<dbReference type="FunFam" id="1.20.140.10:FF:000013">
    <property type="entry name" value="Acyl-coenzyme A oxidase"/>
    <property type="match status" value="1"/>
</dbReference>
<proteinExistence type="evidence at transcript level"/>
<reference evidence="18" key="1">
    <citation type="submission" date="2012-08" db="EMBL/GenBank/DDBJ databases">
        <title>Transcriptome of adult Musca domestica launches a platform for comparative house fly gene expression and characterization of differential gene expression among resistant and susceptible house flies.</title>
        <authorList>
            <person name="Liu N."/>
            <person name="Zhang L."/>
            <person name="Li M."/>
            <person name="Reid W."/>
        </authorList>
    </citation>
    <scope>NUCLEOTIDE SEQUENCE</scope>
    <source>
        <strain evidence="18">ALHF</strain>
        <tissue evidence="18">Whole body</tissue>
    </source>
</reference>
<feature type="active site" description="Proton acceptor" evidence="12">
    <location>
        <position position="316"/>
    </location>
</feature>
<evidence type="ECO:0000256" key="13">
    <source>
        <dbReference type="PIRSR" id="PIRSR000168-2"/>
    </source>
</evidence>
<evidence type="ECO:0000256" key="4">
    <source>
        <dbReference type="ARBA" id="ARBA00006288"/>
    </source>
</evidence>
<evidence type="ECO:0000256" key="10">
    <source>
        <dbReference type="ARBA" id="ARBA00023098"/>
    </source>
</evidence>
<evidence type="ECO:0000256" key="8">
    <source>
        <dbReference type="ARBA" id="ARBA00022832"/>
    </source>
</evidence>
<dbReference type="InterPro" id="IPR055060">
    <property type="entry name" value="ACOX_C_alpha1"/>
</dbReference>
<dbReference type="PIRSF" id="PIRSF000168">
    <property type="entry name" value="Acyl-CoA_oxidase"/>
    <property type="match status" value="1"/>
</dbReference>
<evidence type="ECO:0000256" key="11">
    <source>
        <dbReference type="ARBA" id="ARBA00023140"/>
    </source>
</evidence>
<dbReference type="PANTHER" id="PTHR10909">
    <property type="entry name" value="ELECTRON TRANSPORT OXIDOREDUCTASE"/>
    <property type="match status" value="1"/>
</dbReference>
<evidence type="ECO:0000256" key="3">
    <source>
        <dbReference type="ARBA" id="ARBA00004846"/>
    </source>
</evidence>
<name>T1PJA7_MUSDO</name>
<dbReference type="Gene3D" id="2.40.110.10">
    <property type="entry name" value="Butyryl-CoA Dehydrogenase, subunit A, domain 2"/>
    <property type="match status" value="1"/>
</dbReference>
<evidence type="ECO:0000256" key="1">
    <source>
        <dbReference type="ARBA" id="ARBA00001974"/>
    </source>
</evidence>
<dbReference type="Gene3D" id="1.20.140.10">
    <property type="entry name" value="Butyryl-CoA Dehydrogenase, subunit A, domain 3"/>
    <property type="match status" value="2"/>
</dbReference>
<dbReference type="AlphaFoldDB" id="T1PJA7"/>
<evidence type="ECO:0000313" key="18">
    <source>
        <dbReference type="EMBL" id="AFP62834.1"/>
    </source>
</evidence>
<keyword evidence="6" id="KW-0285">Flavoprotein</keyword>
<dbReference type="EMBL" id="KA648205">
    <property type="protein sequence ID" value="AFP62834.1"/>
    <property type="molecule type" value="mRNA"/>
</dbReference>
<evidence type="ECO:0000259" key="17">
    <source>
        <dbReference type="Pfam" id="PF22924"/>
    </source>
</evidence>
<dbReference type="GO" id="GO:0003997">
    <property type="term" value="F:acyl-CoA oxidase activity"/>
    <property type="evidence" value="ECO:0007669"/>
    <property type="project" value="UniProtKB-EC"/>
</dbReference>
<feature type="domain" description="Acyl-CoA oxidase C-terminal" evidence="14">
    <location>
        <begin position="366"/>
        <end position="549"/>
    </location>
</feature>